<dbReference type="PANTHER" id="PTHR30111:SF1">
    <property type="entry name" value="33 KDA CHAPERONIN"/>
    <property type="match status" value="1"/>
</dbReference>
<dbReference type="Gene3D" id="3.55.30.10">
    <property type="entry name" value="Hsp33 domain"/>
    <property type="match status" value="1"/>
</dbReference>
<dbReference type="GO" id="GO:0051082">
    <property type="term" value="F:unfolded protein binding"/>
    <property type="evidence" value="ECO:0007669"/>
    <property type="project" value="InterPro"/>
</dbReference>
<dbReference type="PANTHER" id="PTHR30111">
    <property type="entry name" value="33 KDA CHAPERONIN"/>
    <property type="match status" value="1"/>
</dbReference>
<evidence type="ECO:0000313" key="7">
    <source>
        <dbReference type="Proteomes" id="UP001324634"/>
    </source>
</evidence>
<dbReference type="SUPFAM" id="SSF118352">
    <property type="entry name" value="HSP33 redox switch-like"/>
    <property type="match status" value="1"/>
</dbReference>
<evidence type="ECO:0000313" key="6">
    <source>
        <dbReference type="EMBL" id="WPU65737.1"/>
    </source>
</evidence>
<dbReference type="InterPro" id="IPR016153">
    <property type="entry name" value="Heat_shock_Hsp33_N"/>
</dbReference>
<dbReference type="AlphaFoldDB" id="A0AAX4HR75"/>
<keyword evidence="5" id="KW-0676">Redox-active center</keyword>
<keyword evidence="2" id="KW-0862">Zinc</keyword>
<dbReference type="InterPro" id="IPR000397">
    <property type="entry name" value="Heat_shock_Hsp33"/>
</dbReference>
<name>A0AAX4HR75_9BACT</name>
<dbReference type="Gene3D" id="3.90.1280.10">
    <property type="entry name" value="HSP33 redox switch-like"/>
    <property type="match status" value="1"/>
</dbReference>
<evidence type="ECO:0000256" key="5">
    <source>
        <dbReference type="ARBA" id="ARBA00023284"/>
    </source>
</evidence>
<dbReference type="GO" id="GO:0044183">
    <property type="term" value="F:protein folding chaperone"/>
    <property type="evidence" value="ECO:0007669"/>
    <property type="project" value="TreeGrafter"/>
</dbReference>
<dbReference type="KEGG" id="psti:SOO65_03160"/>
<protein>
    <submittedName>
        <fullName evidence="6">Hsp33 family molecular chaperone HslO</fullName>
    </submittedName>
</protein>
<dbReference type="GO" id="GO:0042026">
    <property type="term" value="P:protein refolding"/>
    <property type="evidence" value="ECO:0007669"/>
    <property type="project" value="TreeGrafter"/>
</dbReference>
<evidence type="ECO:0000256" key="3">
    <source>
        <dbReference type="ARBA" id="ARBA00023157"/>
    </source>
</evidence>
<keyword evidence="3" id="KW-1015">Disulfide bond</keyword>
<accession>A0AAX4HR75</accession>
<sequence>MLAVSRLYSFLDHKNGFNIHFLEGQKLIHDLVLMHPMQGSGFAYFRDTFLGLLPIVFFLKPGESLGLYIDSEDPYFRLKIETNSAGHTRTLLLPEEFNFFPMKISGQVRVTKMFHGSKAPYTSVLELKDTETKEVMNRILSESYQTNSEVIVGEMSDQSIMVTKLPPLNVNSTIDETVSRKEFIKKHKTFFHNVFEAASNDIENIVKMFEDHGFTYMGSRQIDFFCPCSKDRMILNLRGLYAGDLDELFQNDDSVEIKCDYCRKSYHIAKAEIQNN</sequence>
<dbReference type="GO" id="GO:0005737">
    <property type="term" value="C:cytoplasm"/>
    <property type="evidence" value="ECO:0007669"/>
    <property type="project" value="InterPro"/>
</dbReference>
<reference evidence="6 7" key="1">
    <citation type="submission" date="2023-11" db="EMBL/GenBank/DDBJ databases">
        <title>Peredibacter starrii A3.12.</title>
        <authorList>
            <person name="Mitchell R.J."/>
        </authorList>
    </citation>
    <scope>NUCLEOTIDE SEQUENCE [LARGE SCALE GENOMIC DNA]</scope>
    <source>
        <strain evidence="6 7">A3.12</strain>
    </source>
</reference>
<keyword evidence="7" id="KW-1185">Reference proteome</keyword>
<dbReference type="RefSeq" id="WP_321396792.1">
    <property type="nucleotide sequence ID" value="NZ_CP139487.1"/>
</dbReference>
<gene>
    <name evidence="6" type="ORF">SOO65_03160</name>
</gene>
<evidence type="ECO:0000256" key="1">
    <source>
        <dbReference type="ARBA" id="ARBA00022490"/>
    </source>
</evidence>
<dbReference type="Proteomes" id="UP001324634">
    <property type="component" value="Chromosome"/>
</dbReference>
<dbReference type="SUPFAM" id="SSF64397">
    <property type="entry name" value="Hsp33 domain"/>
    <property type="match status" value="1"/>
</dbReference>
<organism evidence="6 7">
    <name type="scientific">Peredibacter starrii</name>
    <dbReference type="NCBI Taxonomy" id="28202"/>
    <lineage>
        <taxon>Bacteria</taxon>
        <taxon>Pseudomonadati</taxon>
        <taxon>Bdellovibrionota</taxon>
        <taxon>Bacteriovoracia</taxon>
        <taxon>Bacteriovoracales</taxon>
        <taxon>Bacteriovoracaceae</taxon>
        <taxon>Peredibacter</taxon>
    </lineage>
</organism>
<evidence type="ECO:0000256" key="2">
    <source>
        <dbReference type="ARBA" id="ARBA00022833"/>
    </source>
</evidence>
<keyword evidence="4" id="KW-0143">Chaperone</keyword>
<dbReference type="Pfam" id="PF01430">
    <property type="entry name" value="HSP33"/>
    <property type="match status" value="1"/>
</dbReference>
<keyword evidence="1" id="KW-0963">Cytoplasm</keyword>
<dbReference type="EMBL" id="CP139487">
    <property type="protein sequence ID" value="WPU65737.1"/>
    <property type="molecule type" value="Genomic_DNA"/>
</dbReference>
<evidence type="ECO:0000256" key="4">
    <source>
        <dbReference type="ARBA" id="ARBA00023186"/>
    </source>
</evidence>
<proteinExistence type="predicted"/>
<dbReference type="InterPro" id="IPR016154">
    <property type="entry name" value="Heat_shock_Hsp33_C"/>
</dbReference>